<organism evidence="1 2">
    <name type="scientific">Smallanthus sonchifolius</name>
    <dbReference type="NCBI Taxonomy" id="185202"/>
    <lineage>
        <taxon>Eukaryota</taxon>
        <taxon>Viridiplantae</taxon>
        <taxon>Streptophyta</taxon>
        <taxon>Embryophyta</taxon>
        <taxon>Tracheophyta</taxon>
        <taxon>Spermatophyta</taxon>
        <taxon>Magnoliopsida</taxon>
        <taxon>eudicotyledons</taxon>
        <taxon>Gunneridae</taxon>
        <taxon>Pentapetalae</taxon>
        <taxon>asterids</taxon>
        <taxon>campanulids</taxon>
        <taxon>Asterales</taxon>
        <taxon>Asteraceae</taxon>
        <taxon>Asteroideae</taxon>
        <taxon>Heliantheae alliance</taxon>
        <taxon>Millerieae</taxon>
        <taxon>Smallanthus</taxon>
    </lineage>
</organism>
<protein>
    <submittedName>
        <fullName evidence="1">Uncharacterized protein</fullName>
    </submittedName>
</protein>
<dbReference type="Proteomes" id="UP001056120">
    <property type="component" value="Linkage Group LG28"/>
</dbReference>
<reference evidence="1 2" key="2">
    <citation type="journal article" date="2022" name="Mol. Ecol. Resour.">
        <title>The genomes of chicory, endive, great burdock and yacon provide insights into Asteraceae paleo-polyploidization history and plant inulin production.</title>
        <authorList>
            <person name="Fan W."/>
            <person name="Wang S."/>
            <person name="Wang H."/>
            <person name="Wang A."/>
            <person name="Jiang F."/>
            <person name="Liu H."/>
            <person name="Zhao H."/>
            <person name="Xu D."/>
            <person name="Zhang Y."/>
        </authorList>
    </citation>
    <scope>NUCLEOTIDE SEQUENCE [LARGE SCALE GENOMIC DNA]</scope>
    <source>
        <strain evidence="2">cv. Yunnan</strain>
        <tissue evidence="1">Leaves</tissue>
    </source>
</reference>
<sequence length="96" mass="11047">MVLDFRWTFTLITIYFGDAVSITTKLVVTEARNKLHELKSPICPMLQYTFGPNPMDHVHPHQVVGFLGLCVPDHVLGKNPKKKKKMEHMFRNSNIV</sequence>
<name>A0ACB8YB97_9ASTR</name>
<comment type="caution">
    <text evidence="1">The sequence shown here is derived from an EMBL/GenBank/DDBJ whole genome shotgun (WGS) entry which is preliminary data.</text>
</comment>
<evidence type="ECO:0000313" key="2">
    <source>
        <dbReference type="Proteomes" id="UP001056120"/>
    </source>
</evidence>
<keyword evidence="2" id="KW-1185">Reference proteome</keyword>
<reference evidence="2" key="1">
    <citation type="journal article" date="2022" name="Mol. Ecol. Resour.">
        <title>The genomes of chicory, endive, great burdock and yacon provide insights into Asteraceae palaeo-polyploidization history and plant inulin production.</title>
        <authorList>
            <person name="Fan W."/>
            <person name="Wang S."/>
            <person name="Wang H."/>
            <person name="Wang A."/>
            <person name="Jiang F."/>
            <person name="Liu H."/>
            <person name="Zhao H."/>
            <person name="Xu D."/>
            <person name="Zhang Y."/>
        </authorList>
    </citation>
    <scope>NUCLEOTIDE SEQUENCE [LARGE SCALE GENOMIC DNA]</scope>
    <source>
        <strain evidence="2">cv. Yunnan</strain>
    </source>
</reference>
<evidence type="ECO:0000313" key="1">
    <source>
        <dbReference type="EMBL" id="KAI3682974.1"/>
    </source>
</evidence>
<proteinExistence type="predicted"/>
<dbReference type="EMBL" id="CM042045">
    <property type="protein sequence ID" value="KAI3682974.1"/>
    <property type="molecule type" value="Genomic_DNA"/>
</dbReference>
<gene>
    <name evidence="1" type="ORF">L1987_83397</name>
</gene>
<accession>A0ACB8YB97</accession>